<name>A0ACC6M439_9BACI</name>
<sequence>MHRITEIYANKMYQFRWIIVSVWTVCIIASGIFALQLSDLLTGGGWNDPEADSTTAYQVMIDQVEGRQDSSLTLVVTHDEHQVGSAAYTETLQSISQLLQKEETIELVETWDSVSTEMQSQFIGDDPHTSIGFIGMNIDEGFAQKVLPDIQERLVELVEPLGFQVFLLGAPAFWGETTKLSQEGLELAHLYALPIIVLVLLFVFRSFISSLMPLILAAYSIVASLGFLFFIAEQTELSVFILDATLMLGIGVGIDFSLIFIQRFKEELNRQNGELLNALTSTLKHAGHAILFSSITIIGSMAAILFTDIAAVRSIAMGVMTVVFFLMIATLTLLPALLLIIGHRINNLQLPFFKKKMAQPTESIWYRLSHKVMRRPIAYLLGTGLFLMVIAIPAVDLEVSTPDSRMLPEDTQIRQGIEHLQDSFGVGYASPIHVVIQSDDEPLTTEANLSFLENLTEKLTQLENVENVSSFLSFFPDMELETISMMMTEEKETFPDDVSRMLDRSLSNQEKVAVMDVITNDYSSSETNRQIVHEIRQWIAKDNSPFHLYVGGETAVGIDTSSSLNKALIHVLTFTLLLIFVILMITFKSVVLPIKAIILNTLSLAATYGVLVAVFQYGWGAELLGFGDFGFMQSFIPILLLGLLFSLSTDYEVFLLTRIKEEYQAGKNNEESVALGVAQTAPLISGAALIMITVFASFAFAGVLPMQQLGLGMAVAIAIDATIVRLLLVPATMKLLGNWNWWFPGKKYH</sequence>
<accession>A0ACC6M439</accession>
<reference evidence="1" key="1">
    <citation type="submission" date="2023-11" db="EMBL/GenBank/DDBJ databases">
        <title>Gracilibacillus pellucida a moderately halophilic bacterium isolated from saline soil in Xinjiang province.</title>
        <authorList>
            <person name="Zhang Z."/>
            <person name="Tan F."/>
            <person name="Wang Y."/>
            <person name="Xia M."/>
        </authorList>
    </citation>
    <scope>NUCLEOTIDE SEQUENCE</scope>
    <source>
        <strain evidence="1">S3-1-1</strain>
    </source>
</reference>
<evidence type="ECO:0000313" key="1">
    <source>
        <dbReference type="EMBL" id="MDX8045587.1"/>
    </source>
</evidence>
<gene>
    <name evidence="1" type="ORF">SH601_06260</name>
</gene>
<protein>
    <submittedName>
        <fullName evidence="1">MMPL family transporter</fullName>
    </submittedName>
</protein>
<comment type="caution">
    <text evidence="1">The sequence shown here is derived from an EMBL/GenBank/DDBJ whole genome shotgun (WGS) entry which is preliminary data.</text>
</comment>
<evidence type="ECO:0000313" key="2">
    <source>
        <dbReference type="Proteomes" id="UP001277972"/>
    </source>
</evidence>
<proteinExistence type="predicted"/>
<organism evidence="1 2">
    <name type="scientific">Gracilibacillus pellucidus</name>
    <dbReference type="NCBI Taxonomy" id="3095368"/>
    <lineage>
        <taxon>Bacteria</taxon>
        <taxon>Bacillati</taxon>
        <taxon>Bacillota</taxon>
        <taxon>Bacilli</taxon>
        <taxon>Bacillales</taxon>
        <taxon>Bacillaceae</taxon>
        <taxon>Gracilibacillus</taxon>
    </lineage>
</organism>
<dbReference type="EMBL" id="JAWZSR010000003">
    <property type="protein sequence ID" value="MDX8045587.1"/>
    <property type="molecule type" value="Genomic_DNA"/>
</dbReference>
<dbReference type="Proteomes" id="UP001277972">
    <property type="component" value="Unassembled WGS sequence"/>
</dbReference>
<keyword evidence="2" id="KW-1185">Reference proteome</keyword>